<feature type="compositionally biased region" description="Basic residues" evidence="1">
    <location>
        <begin position="163"/>
        <end position="183"/>
    </location>
</feature>
<feature type="compositionally biased region" description="Basic and acidic residues" evidence="1">
    <location>
        <begin position="366"/>
        <end position="382"/>
    </location>
</feature>
<feature type="compositionally biased region" description="Basic and acidic residues" evidence="1">
    <location>
        <begin position="137"/>
        <end position="151"/>
    </location>
</feature>
<dbReference type="Proteomes" id="UP000002700">
    <property type="component" value="Chromosome II"/>
</dbReference>
<feature type="compositionally biased region" description="Basic residues" evidence="1">
    <location>
        <begin position="339"/>
        <end position="348"/>
    </location>
</feature>
<evidence type="ECO:0000256" key="1">
    <source>
        <dbReference type="SAM" id="MobiDB-lite"/>
    </source>
</evidence>
<dbReference type="EnsemblBacteria" id="ABA51340">
    <property type="protein sequence ID" value="ABA51340"/>
    <property type="gene ID" value="BURPS1710b_A1375"/>
</dbReference>
<feature type="compositionally biased region" description="Basic residues" evidence="1">
    <location>
        <begin position="439"/>
        <end position="452"/>
    </location>
</feature>
<dbReference type="AlphaFoldDB" id="Q3JIS2"/>
<dbReference type="KEGG" id="bpm:BURPS1710b_A1375"/>
<feature type="compositionally biased region" description="Basic and acidic residues" evidence="1">
    <location>
        <begin position="297"/>
        <end position="321"/>
    </location>
</feature>
<feature type="compositionally biased region" description="Basic and acidic residues" evidence="1">
    <location>
        <begin position="271"/>
        <end position="283"/>
    </location>
</feature>
<gene>
    <name evidence="2" type="ordered locus">BURPS1710b_A1375</name>
</gene>
<feature type="compositionally biased region" description="Basic and acidic residues" evidence="1">
    <location>
        <begin position="100"/>
        <end position="118"/>
    </location>
</feature>
<feature type="region of interest" description="Disordered" evidence="1">
    <location>
        <begin position="436"/>
        <end position="456"/>
    </location>
</feature>
<proteinExistence type="predicted"/>
<evidence type="ECO:0000313" key="2">
    <source>
        <dbReference type="EMBL" id="ABA51340.1"/>
    </source>
</evidence>
<protein>
    <submittedName>
        <fullName evidence="2">Uncharacterized protein</fullName>
    </submittedName>
</protein>
<feature type="compositionally biased region" description="Basic and acidic residues" evidence="1">
    <location>
        <begin position="609"/>
        <end position="627"/>
    </location>
</feature>
<evidence type="ECO:0000313" key="3">
    <source>
        <dbReference type="Proteomes" id="UP000002700"/>
    </source>
</evidence>
<feature type="compositionally biased region" description="Basic residues" evidence="1">
    <location>
        <begin position="252"/>
        <end position="270"/>
    </location>
</feature>
<feature type="compositionally biased region" description="Basic and acidic residues" evidence="1">
    <location>
        <begin position="499"/>
        <end position="513"/>
    </location>
</feature>
<feature type="compositionally biased region" description="Basic residues" evidence="1">
    <location>
        <begin position="73"/>
        <end position="99"/>
    </location>
</feature>
<feature type="compositionally biased region" description="Basic and acidic residues" evidence="1">
    <location>
        <begin position="328"/>
        <end position="338"/>
    </location>
</feature>
<accession>Q3JIS2</accession>
<feature type="compositionally biased region" description="Basic residues" evidence="1">
    <location>
        <begin position="628"/>
        <end position="637"/>
    </location>
</feature>
<sequence length="697" mass="78637">MFWPPASTPPMTPSGDACSLINAIFCMTMAPVPAGANVPFAAGVRNAHARLPRARGCANAAAKVTTACRKARRRARRARQHTTRRPARRGRRTVARRLRRFDAPGRRADSTKGAHDEGNAIPRAAIHAAAFAPSCREALRPPRHGRADRARGRVPRAAAGGRRGGRRHGRRRGRDGRRKRQRERQRERPERHDGREHREPRDRYERRVVVAFDERGHEAARHRDHDQGEGRAARDERSVVRRHPREDAARRGAARGHGARRAAAHARRRRDQAGGRREDRARQADGAAQVAGPFGKESSHEMHAEADRRADDRDHRRDERHRARHRAQGREEGREARARRAQRYRARGAVRGDPPARRPRRRGRGRREPLRGRPARGGEGRRDVRRLRHVDQQRGRDDLRLRAVGAARRPAPAVRYELLGRRAWLARRVRAFSPQERLSRRRDHQHGQRGVRRAGAAAKRVCGIQARDQGLHRFAAHRARGGQRAGVGHARQARGRRHDVRDAREELHERRGEAAAADLRSGHRRRRDPVRGRACPSHAVCRRRGEARVVGRVSRAAAVRPARHVAVLARAAHDAPRAAARRQRAVRADAPVARARRDGRRGAALVRVQHGDAAAESRRRARADGRGARRRGARARSARRRFVARAARCARTARDAAMRIRAARAAWRAAVRFLRCGCARRGLPPRRRSASSEGGCQ</sequence>
<feature type="region of interest" description="Disordered" evidence="1">
    <location>
        <begin position="73"/>
        <end position="118"/>
    </location>
</feature>
<organism evidence="2 3">
    <name type="scientific">Burkholderia pseudomallei (strain 1710b)</name>
    <dbReference type="NCBI Taxonomy" id="320372"/>
    <lineage>
        <taxon>Bacteria</taxon>
        <taxon>Pseudomonadati</taxon>
        <taxon>Pseudomonadota</taxon>
        <taxon>Betaproteobacteria</taxon>
        <taxon>Burkholderiales</taxon>
        <taxon>Burkholderiaceae</taxon>
        <taxon>Burkholderia</taxon>
        <taxon>pseudomallei group</taxon>
    </lineage>
</organism>
<dbReference type="HOGENOM" id="CLU_395198_0_0_4"/>
<feature type="region of interest" description="Disordered" evidence="1">
    <location>
        <begin position="479"/>
        <end position="537"/>
    </location>
</feature>
<reference evidence="2 3" key="1">
    <citation type="submission" date="2005-09" db="EMBL/GenBank/DDBJ databases">
        <authorList>
            <person name="Woods D.E."/>
            <person name="Nierman W.C."/>
        </authorList>
    </citation>
    <scope>NUCLEOTIDE SEQUENCE [LARGE SCALE GENOMIC DNA]</scope>
    <source>
        <strain evidence="2 3">1710b</strain>
    </source>
</reference>
<feature type="region of interest" description="Disordered" evidence="1">
    <location>
        <begin position="134"/>
        <end position="383"/>
    </location>
</feature>
<dbReference type="EMBL" id="CP000125">
    <property type="protein sequence ID" value="ABA51340.1"/>
    <property type="molecule type" value="Genomic_DNA"/>
</dbReference>
<feature type="region of interest" description="Disordered" evidence="1">
    <location>
        <begin position="609"/>
        <end position="637"/>
    </location>
</feature>
<feature type="compositionally biased region" description="Basic and acidic residues" evidence="1">
    <location>
        <begin position="184"/>
        <end position="250"/>
    </location>
</feature>
<name>Q3JIS2_BURP1</name>